<reference evidence="2" key="1">
    <citation type="submission" date="2024-05" db="EMBL/GenBank/DDBJ databases">
        <title>Isolation and characterization of Sporomusa carbonis sp. nov., a carboxydotrophic hydrogenogen in the genus of Sporomusa isolated from a charcoal burning pile.</title>
        <authorList>
            <person name="Boeer T."/>
            <person name="Rosenbaum F."/>
            <person name="Eysell L."/>
            <person name="Mueller V."/>
            <person name="Daniel R."/>
            <person name="Poehlein A."/>
        </authorList>
    </citation>
    <scope>NUCLEOTIDE SEQUENCE [LARGE SCALE GENOMIC DNA]</scope>
    <source>
        <strain evidence="2">DSM 3132</strain>
    </source>
</reference>
<feature type="domain" description="NodB homology" evidence="1">
    <location>
        <begin position="40"/>
        <end position="218"/>
    </location>
</feature>
<dbReference type="Pfam" id="PF01522">
    <property type="entry name" value="Polysacc_deac_1"/>
    <property type="match status" value="1"/>
</dbReference>
<protein>
    <submittedName>
        <fullName evidence="2">Peptidoglycan-N-acetylglucosamine deacetylase</fullName>
        <ecNumber evidence="2">3.5.1.104</ecNumber>
    </submittedName>
</protein>
<dbReference type="InterPro" id="IPR002509">
    <property type="entry name" value="NODB_dom"/>
</dbReference>
<evidence type="ECO:0000259" key="1">
    <source>
        <dbReference type="PROSITE" id="PS51677"/>
    </source>
</evidence>
<organism evidence="2 3">
    <name type="scientific">Sporomusa acidovorans (strain ATCC 49682 / DSM 3132 / Mol)</name>
    <dbReference type="NCBI Taxonomy" id="1123286"/>
    <lineage>
        <taxon>Bacteria</taxon>
        <taxon>Bacillati</taxon>
        <taxon>Bacillota</taxon>
        <taxon>Negativicutes</taxon>
        <taxon>Selenomonadales</taxon>
        <taxon>Sporomusaceae</taxon>
        <taxon>Sporomusa</taxon>
    </lineage>
</organism>
<dbReference type="PANTHER" id="PTHR10587">
    <property type="entry name" value="GLYCOSYL TRANSFERASE-RELATED"/>
    <property type="match status" value="1"/>
</dbReference>
<accession>A0ABZ3J609</accession>
<dbReference type="SUPFAM" id="SSF88713">
    <property type="entry name" value="Glycoside hydrolase/deacetylase"/>
    <property type="match status" value="1"/>
</dbReference>
<dbReference type="CDD" id="cd10917">
    <property type="entry name" value="CE4_NodB_like_6s_7s"/>
    <property type="match status" value="1"/>
</dbReference>
<evidence type="ECO:0000313" key="3">
    <source>
        <dbReference type="Proteomes" id="UP000216052"/>
    </source>
</evidence>
<keyword evidence="3" id="KW-1185">Reference proteome</keyword>
<gene>
    <name evidence="2" type="ORF">SPACI_037120</name>
</gene>
<dbReference type="RefSeq" id="WP_093795945.1">
    <property type="nucleotide sequence ID" value="NZ_CP155571.1"/>
</dbReference>
<dbReference type="PROSITE" id="PS51677">
    <property type="entry name" value="NODB"/>
    <property type="match status" value="1"/>
</dbReference>
<sequence length="238" mass="26403">MKVPYWLFCTIALCIALTSIEEIRVAGDSQTVSRVPTTQKVVALTLDDGPNSRVTPEILAVLKEKQVRATFFVLGENVEHYPKILAQEVADGHEIGIHTYSHPSLPKLSPNKITEEFAKAESAITPIAPKPTLFRPPGGLYNSRVIETAHERGYTVILWSVDPRDWSCPPSAAVIDKVMKEVTPGSIILLHDGQYPLPTPKALAAIIDGLRARGYDFVTVSELLQYNEVRHTFNFFNL</sequence>
<evidence type="ECO:0000313" key="2">
    <source>
        <dbReference type="EMBL" id="XFO73605.1"/>
    </source>
</evidence>
<dbReference type="EMBL" id="CP155571">
    <property type="protein sequence ID" value="XFO73605.1"/>
    <property type="molecule type" value="Genomic_DNA"/>
</dbReference>
<keyword evidence="2" id="KW-0378">Hydrolase</keyword>
<proteinExistence type="predicted"/>
<dbReference type="Proteomes" id="UP000216052">
    <property type="component" value="Chromosome"/>
</dbReference>
<dbReference type="InterPro" id="IPR050248">
    <property type="entry name" value="Polysacc_deacetylase_ArnD"/>
</dbReference>
<dbReference type="InterPro" id="IPR011330">
    <property type="entry name" value="Glyco_hydro/deAcase_b/a-brl"/>
</dbReference>
<dbReference type="Gene3D" id="3.20.20.370">
    <property type="entry name" value="Glycoside hydrolase/deacetylase"/>
    <property type="match status" value="1"/>
</dbReference>
<dbReference type="EC" id="3.5.1.104" evidence="2"/>
<name>A0ABZ3J609_SPOA4</name>
<dbReference type="GO" id="GO:0016787">
    <property type="term" value="F:hydrolase activity"/>
    <property type="evidence" value="ECO:0007669"/>
    <property type="project" value="UniProtKB-KW"/>
</dbReference>